<dbReference type="Proteomes" id="UP001208938">
    <property type="component" value="Unassembled WGS sequence"/>
</dbReference>
<dbReference type="RefSeq" id="WP_264504328.1">
    <property type="nucleotide sequence ID" value="NZ_JAPDFL010000001.1"/>
</dbReference>
<dbReference type="EMBL" id="JAPDFL010000001">
    <property type="protein sequence ID" value="MCW1931183.1"/>
    <property type="molecule type" value="Genomic_DNA"/>
</dbReference>
<keyword evidence="1" id="KW-1133">Transmembrane helix</keyword>
<keyword evidence="1" id="KW-0472">Membrane</keyword>
<gene>
    <name evidence="2" type="ORF">OKW52_02580</name>
</gene>
<evidence type="ECO:0008006" key="4">
    <source>
        <dbReference type="Google" id="ProtNLM"/>
    </source>
</evidence>
<sequence>MGRPGHSRVVGILKVVLPLTALILLSLVFMLARTIDPTAAISNAEIDVEDRARDPRLSGAHFAGVTDDGAALTIITQTARSDPNATMRLEVTGLHLQLEGREGETLTASATNGTIDRGRGTFDMTGGLELTATPGYDLTAQSMVGLLDSTRVTIPGPVSGTAPAGEITAGSMEMRVDSGDGAGYLLVFGGGVRLNYQPDN</sequence>
<evidence type="ECO:0000256" key="1">
    <source>
        <dbReference type="SAM" id="Phobius"/>
    </source>
</evidence>
<accession>A0ABT3GUG5</accession>
<reference evidence="2 3" key="1">
    <citation type="submission" date="2022-10" db="EMBL/GenBank/DDBJ databases">
        <title>Pararhodobacter sp. nov., isolated from marine algae.</title>
        <authorList>
            <person name="Choi B.J."/>
            <person name="Kim J.M."/>
            <person name="Lee J.K."/>
            <person name="Choi D.G."/>
            <person name="Jeon C.O."/>
        </authorList>
    </citation>
    <scope>NUCLEOTIDE SEQUENCE [LARGE SCALE GENOMIC DNA]</scope>
    <source>
        <strain evidence="2 3">ZQ420</strain>
    </source>
</reference>
<feature type="transmembrane region" description="Helical" evidence="1">
    <location>
        <begin position="12"/>
        <end position="32"/>
    </location>
</feature>
<name>A0ABT3GUG5_9RHOB</name>
<comment type="caution">
    <text evidence="2">The sequence shown here is derived from an EMBL/GenBank/DDBJ whole genome shotgun (WGS) entry which is preliminary data.</text>
</comment>
<organism evidence="2 3">
    <name type="scientific">Pararhodobacter zhoushanensis</name>
    <dbReference type="NCBI Taxonomy" id="2479545"/>
    <lineage>
        <taxon>Bacteria</taxon>
        <taxon>Pseudomonadati</taxon>
        <taxon>Pseudomonadota</taxon>
        <taxon>Alphaproteobacteria</taxon>
        <taxon>Rhodobacterales</taxon>
        <taxon>Paracoccaceae</taxon>
        <taxon>Pararhodobacter</taxon>
    </lineage>
</organism>
<proteinExistence type="predicted"/>
<evidence type="ECO:0000313" key="2">
    <source>
        <dbReference type="EMBL" id="MCW1931183.1"/>
    </source>
</evidence>
<evidence type="ECO:0000313" key="3">
    <source>
        <dbReference type="Proteomes" id="UP001208938"/>
    </source>
</evidence>
<keyword evidence="1" id="KW-0812">Transmembrane</keyword>
<protein>
    <recommendedName>
        <fullName evidence="4">Lipopolysaccharide export system protein LptC</fullName>
    </recommendedName>
</protein>
<keyword evidence="3" id="KW-1185">Reference proteome</keyword>